<dbReference type="HOGENOM" id="CLU_049344_3_0_4"/>
<protein>
    <submittedName>
        <fullName evidence="5">Methyltransferase type 11</fullName>
    </submittedName>
</protein>
<name>R4WVN8_9BURK</name>
<sequence>MTQPPARDSNNVHHTAVEGYTANAESYVRGRPDYPPELAGWLADTLGVAPGVSVVDLGAGTGKFTPRLVQTGARVIAVEPVDSMRAKLASALPGVQALAGTAQSIPLADASVDVVVCAQSFHWFANREALDEIHRVLKPGGKLGLVWNMRDARVPWIAKLDAIVNRYEGDTPRYYSGAWRSAFPHAGFGAIAETHFSVGHTGSPEDVIVHRVRSTSFIAALPESTREEIDHAVRALIDDEPDLRGKREVTVPYETAAFVAIRQ</sequence>
<accession>R4WVN8</accession>
<proteinExistence type="inferred from homology"/>
<dbReference type="Gene3D" id="3.40.50.150">
    <property type="entry name" value="Vaccinia Virus protein VP39"/>
    <property type="match status" value="1"/>
</dbReference>
<reference evidence="5 6" key="2">
    <citation type="journal article" date="2018" name="Int. J. Syst. Evol. Microbiol.">
        <title>Burkholderia insecticola sp. nov., a gut symbiotic bacterium of the bean bug Riptortus pedestris.</title>
        <authorList>
            <person name="Takeshita K."/>
            <person name="Tamaki H."/>
            <person name="Ohbayashi T."/>
            <person name="Meng X.-Y."/>
            <person name="Sone T."/>
            <person name="Mitani Y."/>
            <person name="Peeters C."/>
            <person name="Kikuchi Y."/>
            <person name="Vandamme P."/>
        </authorList>
    </citation>
    <scope>NUCLEOTIDE SEQUENCE [LARGE SCALE GENOMIC DNA]</scope>
    <source>
        <strain evidence="5">RPE64</strain>
    </source>
</reference>
<comment type="similarity">
    <text evidence="1">Belongs to the methyltransferase superfamily.</text>
</comment>
<evidence type="ECO:0000259" key="4">
    <source>
        <dbReference type="Pfam" id="PF08241"/>
    </source>
</evidence>
<dbReference type="Pfam" id="PF08241">
    <property type="entry name" value="Methyltransf_11"/>
    <property type="match status" value="1"/>
</dbReference>
<keyword evidence="6" id="KW-1185">Reference proteome</keyword>
<dbReference type="GO" id="GO:0008757">
    <property type="term" value="F:S-adenosylmethionine-dependent methyltransferase activity"/>
    <property type="evidence" value="ECO:0007669"/>
    <property type="project" value="InterPro"/>
</dbReference>
<dbReference type="InterPro" id="IPR013216">
    <property type="entry name" value="Methyltransf_11"/>
</dbReference>
<dbReference type="InterPro" id="IPR029063">
    <property type="entry name" value="SAM-dependent_MTases_sf"/>
</dbReference>
<dbReference type="InterPro" id="IPR051052">
    <property type="entry name" value="Diverse_substrate_MTase"/>
</dbReference>
<dbReference type="CDD" id="cd02440">
    <property type="entry name" value="AdoMet_MTases"/>
    <property type="match status" value="1"/>
</dbReference>
<dbReference type="PATRIC" id="fig|758793.3.peg.3348"/>
<dbReference type="AlphaFoldDB" id="R4WVN8"/>
<keyword evidence="3 5" id="KW-0808">Transferase</keyword>
<keyword evidence="2 5" id="KW-0489">Methyltransferase</keyword>
<dbReference type="STRING" id="758793.BRPE64_BCDS04390"/>
<evidence type="ECO:0000256" key="3">
    <source>
        <dbReference type="ARBA" id="ARBA00022679"/>
    </source>
</evidence>
<reference evidence="5 6" key="1">
    <citation type="journal article" date="2013" name="Genome Announc.">
        <title>Complete Genome Sequence of Burkholderia sp. Strain RPE64, Bacterial Symbiont of the Bean Bug Riptortus pedestris.</title>
        <authorList>
            <person name="Shibata T.F."/>
            <person name="Maeda T."/>
            <person name="Nikoh N."/>
            <person name="Yamaguchi K."/>
            <person name="Oshima K."/>
            <person name="Hattori M."/>
            <person name="Nishiyama T."/>
            <person name="Hasebe M."/>
            <person name="Fukatsu T."/>
            <person name="Kikuchi Y."/>
            <person name="Shigenobu S."/>
        </authorList>
    </citation>
    <scope>NUCLEOTIDE SEQUENCE [LARGE SCALE GENOMIC DNA]</scope>
</reference>
<evidence type="ECO:0000256" key="1">
    <source>
        <dbReference type="ARBA" id="ARBA00008361"/>
    </source>
</evidence>
<dbReference type="PANTHER" id="PTHR44942:SF4">
    <property type="entry name" value="METHYLTRANSFERASE TYPE 11 DOMAIN-CONTAINING PROTEIN"/>
    <property type="match status" value="1"/>
</dbReference>
<dbReference type="EMBL" id="AP013059">
    <property type="protein sequence ID" value="BAN25100.1"/>
    <property type="molecule type" value="Genomic_DNA"/>
</dbReference>
<gene>
    <name evidence="5" type="ORF">BRPE64_BCDS04390</name>
</gene>
<evidence type="ECO:0000313" key="5">
    <source>
        <dbReference type="EMBL" id="BAN25100.1"/>
    </source>
</evidence>
<dbReference type="PANTHER" id="PTHR44942">
    <property type="entry name" value="METHYLTRANSF_11 DOMAIN-CONTAINING PROTEIN"/>
    <property type="match status" value="1"/>
</dbReference>
<dbReference type="OrthoDB" id="9797252at2"/>
<feature type="domain" description="Methyltransferase type 11" evidence="4">
    <location>
        <begin position="55"/>
        <end position="143"/>
    </location>
</feature>
<evidence type="ECO:0000256" key="2">
    <source>
        <dbReference type="ARBA" id="ARBA00022603"/>
    </source>
</evidence>
<dbReference type="KEGG" id="buo:BRPE64_BCDS04390"/>
<dbReference type="GO" id="GO:0032259">
    <property type="term" value="P:methylation"/>
    <property type="evidence" value="ECO:0007669"/>
    <property type="project" value="UniProtKB-KW"/>
</dbReference>
<dbReference type="RefSeq" id="WP_016354531.1">
    <property type="nucleotide sequence ID" value="NC_021294.1"/>
</dbReference>
<dbReference type="Proteomes" id="UP000013966">
    <property type="component" value="Chromosome 2"/>
</dbReference>
<evidence type="ECO:0000313" key="6">
    <source>
        <dbReference type="Proteomes" id="UP000013966"/>
    </source>
</evidence>
<dbReference type="SUPFAM" id="SSF53335">
    <property type="entry name" value="S-adenosyl-L-methionine-dependent methyltransferases"/>
    <property type="match status" value="1"/>
</dbReference>
<organism evidence="5 6">
    <name type="scientific">Caballeronia insecticola</name>
    <dbReference type="NCBI Taxonomy" id="758793"/>
    <lineage>
        <taxon>Bacteria</taxon>
        <taxon>Pseudomonadati</taxon>
        <taxon>Pseudomonadota</taxon>
        <taxon>Betaproteobacteria</taxon>
        <taxon>Burkholderiales</taxon>
        <taxon>Burkholderiaceae</taxon>
        <taxon>Caballeronia</taxon>
    </lineage>
</organism>